<feature type="region of interest" description="Disordered" evidence="1">
    <location>
        <begin position="58"/>
        <end position="81"/>
    </location>
</feature>
<feature type="compositionally biased region" description="Acidic residues" evidence="1">
    <location>
        <begin position="505"/>
        <end position="515"/>
    </location>
</feature>
<accession>A0A9K3KVZ6</accession>
<sequence length="515" mass="58804">MILSVMSVCLLFLSWNCDGYTTPNNSNNRPNRQGVPFVRKQDMIGIWQLTTTTTSSLTTSTTIHKDNLPKDDGNNDNDNKKNQKSIVLRLNDDGSFDPYTTTTTTTINTRKMKERDASKVYNLESILSRGGSWNYCDGKLILAPDRRPIDNNKDDNKNDMDLGTIIHSHDTLLTGKINVYVSKCLPATDSMPLPMEEEEEEHHPDDQSDTDVHLSVPFGNVTMGKFMYPRRHKAFFDQPMLFSQTSIGTFAMKQLLGNLNTRLKQQNQQQQLQEEQQLSNESTPQMDRKDFYGRHFYLTATPHAVNPALAAQDKHYNKDTVKYDVRVMPITFHSNNTFTAIGTEKILRGRFGITQTNGQQQQQQQQQQQTQQQLWFQVNLFGFGRSAPGSVYSEGRLLSHEDQRGYLGTTIQSYPAPNDPTNRTVLYFVQGEYYYGTTDLKRSNKAHSWGTFSLQEIHPTLDKNHYARDTVVDDDEDDDDDDDEESILENLFKASGNSSIRDSAINDDDSNDFFQ</sequence>
<organism evidence="3 4">
    <name type="scientific">Nitzschia inconspicua</name>
    <dbReference type="NCBI Taxonomy" id="303405"/>
    <lineage>
        <taxon>Eukaryota</taxon>
        <taxon>Sar</taxon>
        <taxon>Stramenopiles</taxon>
        <taxon>Ochrophyta</taxon>
        <taxon>Bacillariophyta</taxon>
        <taxon>Bacillariophyceae</taxon>
        <taxon>Bacillariophycidae</taxon>
        <taxon>Bacillariales</taxon>
        <taxon>Bacillariaceae</taxon>
        <taxon>Nitzschia</taxon>
    </lineage>
</organism>
<evidence type="ECO:0000313" key="3">
    <source>
        <dbReference type="EMBL" id="KAG7350296.1"/>
    </source>
</evidence>
<feature type="region of interest" description="Disordered" evidence="1">
    <location>
        <begin position="266"/>
        <end position="286"/>
    </location>
</feature>
<evidence type="ECO:0000256" key="2">
    <source>
        <dbReference type="SAM" id="SignalP"/>
    </source>
</evidence>
<dbReference type="Proteomes" id="UP000693970">
    <property type="component" value="Unassembled WGS sequence"/>
</dbReference>
<dbReference type="EMBL" id="JAGRRH010000018">
    <property type="protein sequence ID" value="KAG7350296.1"/>
    <property type="molecule type" value="Genomic_DNA"/>
</dbReference>
<dbReference type="AlphaFoldDB" id="A0A9K3KVZ6"/>
<keyword evidence="4" id="KW-1185">Reference proteome</keyword>
<comment type="caution">
    <text evidence="3">The sequence shown here is derived from an EMBL/GenBank/DDBJ whole genome shotgun (WGS) entry which is preliminary data.</text>
</comment>
<feature type="chain" id="PRO_5039950808" evidence="2">
    <location>
        <begin position="20"/>
        <end position="515"/>
    </location>
</feature>
<feature type="region of interest" description="Disordered" evidence="1">
    <location>
        <begin position="491"/>
        <end position="515"/>
    </location>
</feature>
<evidence type="ECO:0000313" key="4">
    <source>
        <dbReference type="Proteomes" id="UP000693970"/>
    </source>
</evidence>
<dbReference type="OrthoDB" id="47152at2759"/>
<feature type="signal peptide" evidence="2">
    <location>
        <begin position="1"/>
        <end position="19"/>
    </location>
</feature>
<keyword evidence="2" id="KW-0732">Signal</keyword>
<feature type="compositionally biased region" description="Low complexity" evidence="1">
    <location>
        <begin position="266"/>
        <end position="282"/>
    </location>
</feature>
<evidence type="ECO:0000256" key="1">
    <source>
        <dbReference type="SAM" id="MobiDB-lite"/>
    </source>
</evidence>
<reference evidence="3" key="2">
    <citation type="submission" date="2021-04" db="EMBL/GenBank/DDBJ databases">
        <authorList>
            <person name="Podell S."/>
        </authorList>
    </citation>
    <scope>NUCLEOTIDE SEQUENCE</scope>
    <source>
        <strain evidence="3">Hildebrandi</strain>
    </source>
</reference>
<protein>
    <submittedName>
        <fullName evidence="3">Uncharacterized protein</fullName>
    </submittedName>
</protein>
<reference evidence="3" key="1">
    <citation type="journal article" date="2021" name="Sci. Rep.">
        <title>Diploid genomic architecture of Nitzschia inconspicua, an elite biomass production diatom.</title>
        <authorList>
            <person name="Oliver A."/>
            <person name="Podell S."/>
            <person name="Pinowska A."/>
            <person name="Traller J.C."/>
            <person name="Smith S.R."/>
            <person name="McClure R."/>
            <person name="Beliaev A."/>
            <person name="Bohutskyi P."/>
            <person name="Hill E.A."/>
            <person name="Rabines A."/>
            <person name="Zheng H."/>
            <person name="Allen L.Z."/>
            <person name="Kuo A."/>
            <person name="Grigoriev I.V."/>
            <person name="Allen A.E."/>
            <person name="Hazlebeck D."/>
            <person name="Allen E.E."/>
        </authorList>
    </citation>
    <scope>NUCLEOTIDE SEQUENCE</scope>
    <source>
        <strain evidence="3">Hildebrandi</strain>
    </source>
</reference>
<feature type="compositionally biased region" description="Basic and acidic residues" evidence="1">
    <location>
        <begin position="63"/>
        <end position="81"/>
    </location>
</feature>
<gene>
    <name evidence="3" type="ORF">IV203_009656</name>
</gene>
<proteinExistence type="predicted"/>
<name>A0A9K3KVZ6_9STRA</name>